<evidence type="ECO:0000313" key="3">
    <source>
        <dbReference type="Proteomes" id="UP000294933"/>
    </source>
</evidence>
<protein>
    <submittedName>
        <fullName evidence="2">Uncharacterized protein</fullName>
    </submittedName>
</protein>
<feature type="region of interest" description="Disordered" evidence="1">
    <location>
        <begin position="34"/>
        <end position="61"/>
    </location>
</feature>
<organism evidence="2 3">
    <name type="scientific">Rickenella mellea</name>
    <dbReference type="NCBI Taxonomy" id="50990"/>
    <lineage>
        <taxon>Eukaryota</taxon>
        <taxon>Fungi</taxon>
        <taxon>Dikarya</taxon>
        <taxon>Basidiomycota</taxon>
        <taxon>Agaricomycotina</taxon>
        <taxon>Agaricomycetes</taxon>
        <taxon>Hymenochaetales</taxon>
        <taxon>Rickenellaceae</taxon>
        <taxon>Rickenella</taxon>
    </lineage>
</organism>
<sequence>MEREHVDDIHEDAARDGFRVRGIFSGVVEESAEAAEFGNENEVEGSGHGAQERCIGSGDGGDGGEAEVAVKMKVAVPCDTGRTRSYDSSHDLRWCEDERSRDGGVWMSRRVVGFAKAVVRNTENHERATACIPRSFHSTDHSYVETERIAAFDPSGCWWECELLQQGPVRHKPTRCPVEADVEQTPRLSRRRSWSEVKVKMVWRESDNTDTFHTERSPTDRTTLLTKK</sequence>
<name>A0A4Y7PLX5_9AGAM</name>
<proteinExistence type="predicted"/>
<dbReference type="AlphaFoldDB" id="A0A4Y7PLX5"/>
<evidence type="ECO:0000256" key="1">
    <source>
        <dbReference type="SAM" id="MobiDB-lite"/>
    </source>
</evidence>
<dbReference type="Proteomes" id="UP000294933">
    <property type="component" value="Unassembled WGS sequence"/>
</dbReference>
<reference evidence="2 3" key="1">
    <citation type="submission" date="2018-06" db="EMBL/GenBank/DDBJ databases">
        <title>A transcriptomic atlas of mushroom development highlights an independent origin of complex multicellularity.</title>
        <authorList>
            <consortium name="DOE Joint Genome Institute"/>
            <person name="Krizsan K."/>
            <person name="Almasi E."/>
            <person name="Merenyi Z."/>
            <person name="Sahu N."/>
            <person name="Viragh M."/>
            <person name="Koszo T."/>
            <person name="Mondo S."/>
            <person name="Kiss B."/>
            <person name="Balint B."/>
            <person name="Kues U."/>
            <person name="Barry K."/>
            <person name="Hegedus J.C."/>
            <person name="Henrissat B."/>
            <person name="Johnson J."/>
            <person name="Lipzen A."/>
            <person name="Ohm R."/>
            <person name="Nagy I."/>
            <person name="Pangilinan J."/>
            <person name="Yan J."/>
            <person name="Xiong Y."/>
            <person name="Grigoriev I.V."/>
            <person name="Hibbett D.S."/>
            <person name="Nagy L.G."/>
        </authorList>
    </citation>
    <scope>NUCLEOTIDE SEQUENCE [LARGE SCALE GENOMIC DNA]</scope>
    <source>
        <strain evidence="2 3">SZMC22713</strain>
    </source>
</reference>
<keyword evidence="3" id="KW-1185">Reference proteome</keyword>
<accession>A0A4Y7PLX5</accession>
<evidence type="ECO:0000313" key="2">
    <source>
        <dbReference type="EMBL" id="TDL15579.1"/>
    </source>
</evidence>
<dbReference type="VEuPathDB" id="FungiDB:BD410DRAFT_808807"/>
<dbReference type="EMBL" id="ML170270">
    <property type="protein sequence ID" value="TDL15579.1"/>
    <property type="molecule type" value="Genomic_DNA"/>
</dbReference>
<gene>
    <name evidence="2" type="ORF">BD410DRAFT_808807</name>
</gene>